<proteinExistence type="predicted"/>
<reference evidence="2 3" key="1">
    <citation type="submission" date="2019-10" db="EMBL/GenBank/DDBJ databases">
        <title>New genus of Silvanigrellaceae.</title>
        <authorList>
            <person name="Pitt A."/>
            <person name="Hahn M.W."/>
        </authorList>
    </citation>
    <scope>NUCLEOTIDE SEQUENCE [LARGE SCALE GENOMIC DNA]</scope>
    <source>
        <strain evidence="2 3">33A1-SZDP</strain>
    </source>
</reference>
<evidence type="ECO:0000313" key="3">
    <source>
        <dbReference type="Proteomes" id="UP000442694"/>
    </source>
</evidence>
<organism evidence="2 3">
    <name type="scientific">Fluviispira multicolorata</name>
    <dbReference type="NCBI Taxonomy" id="2654512"/>
    <lineage>
        <taxon>Bacteria</taxon>
        <taxon>Pseudomonadati</taxon>
        <taxon>Bdellovibrionota</taxon>
        <taxon>Oligoflexia</taxon>
        <taxon>Silvanigrellales</taxon>
        <taxon>Silvanigrellaceae</taxon>
        <taxon>Fluviispira</taxon>
    </lineage>
</organism>
<accession>A0A833JHN0</accession>
<gene>
    <name evidence="2" type="ORF">GCL57_01910</name>
</gene>
<dbReference type="EMBL" id="WFLN01000004">
    <property type="protein sequence ID" value="KAB8033482.1"/>
    <property type="molecule type" value="Genomic_DNA"/>
</dbReference>
<dbReference type="InterPro" id="IPR038726">
    <property type="entry name" value="PDDEXK_AddAB-type"/>
</dbReference>
<sequence>MKKDFFENSMFLCNHKGIKEFAENFINQQIKEDNIQWSVICERKEDLIAIRNQLFYEIDKQNHTQNNTNAIMGISMYTLDSLAQNFCSTLAATTNKKLLAELPSFIHKPYLDVINQENLIEIILQLFGYAGNDSLPLAKQILSLIDATWPPDLNFVQLILSTQEKESTRSVQEINEIALKQIIAAYQYASLELKNYSRLQNLVSEYLQGSFKDHLFNTELNKELVLPKKFLKGNILWISAPEYPIKNIEHIEKIKDNECIKPGNFQCIVVSEFKKAILKARDILNFTTNSFYDSRTILTQKYKNSSQNLESEEHNQNSHISYYVAENKHNYFDLLNNVLNEKETLTLLADFDPGTFKETRSDAGGSYNLSLSDFEEWQNKNFSYTDSKNIFPKIDDLFQNFLDKISLISDEELLSKIAINYSINFNTINSDVIFKLFQRNLEKETITLGEPHPIAKSPRALSFLNGKFLPQKIVAAGRAHAPTSSSFHVKVLNNAISLLRKQGVLIDLPASEIMYRGYWKNLCEQQIPIEFWLENSRELDNFPTYLKPKRNIFELGQKLPDTHFSNLFLRLNSQSEDPKFYITDWKSRFLYEKKYLSITEFERYILCPLQYFLTDILGIKKLKNENLNIDYMSIGTKMHMIAEQIITRLVTLLGNEDYSKVMSSVYESILHELKNETLFLSSDKETWYSLFKTALDNSQCQNSSEIFSAFKEAIDILWSIEKSVKSTFEKNIERETIKRTFYRFLMLEKEFTQNIPNKKTGLERERNIVLELSDLKFIGKIDRIDATSEGLHIIDYKTSKATKQNSGIVILPSELKNKKTAKLCVQGGLYSLAWASQKLLTEEKNYFHKIISFSLFQLKNLDEEKNIILNYIFKSPLEKDSDLYLKIYNEFSEYAKNLKEGDFYPKPVQAAQCDFCDFKSICPLPNEIKPEAEESEGHG</sequence>
<dbReference type="Proteomes" id="UP000442694">
    <property type="component" value="Unassembled WGS sequence"/>
</dbReference>
<dbReference type="AlphaFoldDB" id="A0A833JHN0"/>
<name>A0A833JHN0_9BACT</name>
<keyword evidence="3" id="KW-1185">Reference proteome</keyword>
<comment type="caution">
    <text evidence="2">The sequence shown here is derived from an EMBL/GenBank/DDBJ whole genome shotgun (WGS) entry which is preliminary data.</text>
</comment>
<feature type="domain" description="PD-(D/E)XK endonuclease-like" evidence="1">
    <location>
        <begin position="596"/>
        <end position="923"/>
    </location>
</feature>
<evidence type="ECO:0000259" key="1">
    <source>
        <dbReference type="Pfam" id="PF12705"/>
    </source>
</evidence>
<protein>
    <recommendedName>
        <fullName evidence="1">PD-(D/E)XK endonuclease-like domain-containing protein</fullName>
    </recommendedName>
</protein>
<dbReference type="RefSeq" id="WP_152211568.1">
    <property type="nucleotide sequence ID" value="NZ_WFLN01000004.1"/>
</dbReference>
<dbReference type="Pfam" id="PF12705">
    <property type="entry name" value="PDDEXK_1"/>
    <property type="match status" value="1"/>
</dbReference>
<dbReference type="Gene3D" id="3.90.320.10">
    <property type="match status" value="1"/>
</dbReference>
<dbReference type="InterPro" id="IPR011604">
    <property type="entry name" value="PDDEXK-like_dom_sf"/>
</dbReference>
<evidence type="ECO:0000313" key="2">
    <source>
        <dbReference type="EMBL" id="KAB8033482.1"/>
    </source>
</evidence>